<evidence type="ECO:0000313" key="1">
    <source>
        <dbReference type="EMBL" id="EXC52502.1"/>
    </source>
</evidence>
<reference evidence="1 2" key="1">
    <citation type="submission" date="2014-02" db="EMBL/GenBank/DDBJ databases">
        <title>Comparative genomics and transcriptomics to identify genetic mechanisms underlying the emergence of carbapenem resistant Acinetobacter baumannii (CRAb).</title>
        <authorList>
            <person name="Harris A.D."/>
            <person name="Johnson K.J."/>
            <person name="George J."/>
            <person name="Shefchek K."/>
            <person name="Daugherty S.C."/>
            <person name="Parankush S."/>
            <person name="Sadzewicz L."/>
            <person name="Tallon L."/>
            <person name="Sengamalay N."/>
            <person name="Hazen T.H."/>
            <person name="Rasko D.A."/>
        </authorList>
    </citation>
    <scope>NUCLEOTIDE SEQUENCE [LARGE SCALE GENOMIC DNA]</scope>
    <source>
        <strain evidence="1 2">99063</strain>
    </source>
</reference>
<accession>A0A009TD87</accession>
<evidence type="ECO:0000313" key="2">
    <source>
        <dbReference type="Proteomes" id="UP000020735"/>
    </source>
</evidence>
<protein>
    <submittedName>
        <fullName evidence="1">Uncharacterized protein</fullName>
    </submittedName>
</protein>
<gene>
    <name evidence="1" type="ORF">J529_1114</name>
</gene>
<proteinExistence type="predicted"/>
<comment type="caution">
    <text evidence="1">The sequence shown here is derived from an EMBL/GenBank/DDBJ whole genome shotgun (WGS) entry which is preliminary data.</text>
</comment>
<dbReference type="Proteomes" id="UP000020735">
    <property type="component" value="Unassembled WGS sequence"/>
</dbReference>
<sequence>MYQTTKSALSQLKQLCPNQSSVAACLNQLRRAKIQFLNLGNIIVCPQYRSILIFKQRKLMEIETFSA</sequence>
<dbReference type="RefSeq" id="WP_000285049.1">
    <property type="nucleotide sequence ID" value="NZ_JEXJ01000012.1"/>
</dbReference>
<dbReference type="AlphaFoldDB" id="A0A009TD87"/>
<organism evidence="1 2">
    <name type="scientific">Acinetobacter baumannii 99063</name>
    <dbReference type="NCBI Taxonomy" id="1310630"/>
    <lineage>
        <taxon>Bacteria</taxon>
        <taxon>Pseudomonadati</taxon>
        <taxon>Pseudomonadota</taxon>
        <taxon>Gammaproteobacteria</taxon>
        <taxon>Moraxellales</taxon>
        <taxon>Moraxellaceae</taxon>
        <taxon>Acinetobacter</taxon>
        <taxon>Acinetobacter calcoaceticus/baumannii complex</taxon>
    </lineage>
</organism>
<dbReference type="EMBL" id="JEXJ01000012">
    <property type="protein sequence ID" value="EXC52502.1"/>
    <property type="molecule type" value="Genomic_DNA"/>
</dbReference>
<dbReference type="PROSITE" id="PS51257">
    <property type="entry name" value="PROKAR_LIPOPROTEIN"/>
    <property type="match status" value="1"/>
</dbReference>
<dbReference type="PATRIC" id="fig|1310630.3.peg.1091"/>
<name>A0A009TD87_ACIBA</name>